<feature type="transmembrane region" description="Helical" evidence="7">
    <location>
        <begin position="232"/>
        <end position="251"/>
    </location>
</feature>
<feature type="transmembrane region" description="Helical" evidence="7">
    <location>
        <begin position="286"/>
        <end position="307"/>
    </location>
</feature>
<dbReference type="InterPro" id="IPR004681">
    <property type="entry name" value="TRAP_DctM"/>
</dbReference>
<feature type="domain" description="TRAP C4-dicarboxylate transport system permease DctM subunit" evidence="8">
    <location>
        <begin position="11"/>
        <end position="437"/>
    </location>
</feature>
<feature type="transmembrane region" description="Helical" evidence="7">
    <location>
        <begin position="141"/>
        <end position="165"/>
    </location>
</feature>
<dbReference type="AlphaFoldDB" id="A0AAW4YUR4"/>
<dbReference type="EMBL" id="JABFTS010000003">
    <property type="protein sequence ID" value="MCE8051580.1"/>
    <property type="molecule type" value="Genomic_DNA"/>
</dbReference>
<organism evidence="9 10">
    <name type="scientific">Billgrantia desiderata</name>
    <dbReference type="NCBI Taxonomy" id="52021"/>
    <lineage>
        <taxon>Bacteria</taxon>
        <taxon>Pseudomonadati</taxon>
        <taxon>Pseudomonadota</taxon>
        <taxon>Gammaproteobacteria</taxon>
        <taxon>Oceanospirillales</taxon>
        <taxon>Halomonadaceae</taxon>
        <taxon>Billgrantia</taxon>
    </lineage>
</organism>
<evidence type="ECO:0000256" key="1">
    <source>
        <dbReference type="ARBA" id="ARBA00004429"/>
    </source>
</evidence>
<keyword evidence="2" id="KW-1003">Cell membrane</keyword>
<dbReference type="PIRSF" id="PIRSF006066">
    <property type="entry name" value="HI0050"/>
    <property type="match status" value="1"/>
</dbReference>
<reference evidence="9" key="2">
    <citation type="journal article" date="2021" name="Front. Microbiol.">
        <title>Aerobic Denitrification and Heterotrophic Sulfur Oxidation in the Genus Halomonas Revealed by Six Novel Species Characterizations and Genome-Based Analysis.</title>
        <authorList>
            <person name="Wang L."/>
            <person name="Shao Z."/>
        </authorList>
    </citation>
    <scope>NUCLEOTIDE SEQUENCE</scope>
    <source>
        <strain evidence="9">MCCC 1A05776</strain>
    </source>
</reference>
<dbReference type="PANTHER" id="PTHR33362:SF5">
    <property type="entry name" value="C4-DICARBOXYLATE TRAP TRANSPORTER LARGE PERMEASE PROTEIN DCTM"/>
    <property type="match status" value="1"/>
</dbReference>
<evidence type="ECO:0000256" key="3">
    <source>
        <dbReference type="ARBA" id="ARBA00022519"/>
    </source>
</evidence>
<proteinExistence type="inferred from homology"/>
<keyword evidence="3 7" id="KW-0997">Cell inner membrane</keyword>
<keyword evidence="4 7" id="KW-0812">Transmembrane</keyword>
<dbReference type="RefSeq" id="WP_234239283.1">
    <property type="nucleotide sequence ID" value="NZ_JABFTS010000003.1"/>
</dbReference>
<dbReference type="Pfam" id="PF06808">
    <property type="entry name" value="DctM"/>
    <property type="match status" value="1"/>
</dbReference>
<dbReference type="InterPro" id="IPR010656">
    <property type="entry name" value="DctM"/>
</dbReference>
<accession>A0AAW4YUR4</accession>
<keyword evidence="6 7" id="KW-0472">Membrane</keyword>
<keyword evidence="7" id="KW-0813">Transport</keyword>
<dbReference type="Proteomes" id="UP001320178">
    <property type="component" value="Unassembled WGS sequence"/>
</dbReference>
<dbReference type="NCBIfam" id="TIGR00786">
    <property type="entry name" value="dctM"/>
    <property type="match status" value="1"/>
</dbReference>
<evidence type="ECO:0000313" key="9">
    <source>
        <dbReference type="EMBL" id="MCE8051580.1"/>
    </source>
</evidence>
<comment type="caution">
    <text evidence="7">Lacks conserved residue(s) required for the propagation of feature annotation.</text>
</comment>
<protein>
    <recommendedName>
        <fullName evidence="7">TRAP transporter large permease protein</fullName>
    </recommendedName>
</protein>
<evidence type="ECO:0000256" key="5">
    <source>
        <dbReference type="ARBA" id="ARBA00022989"/>
    </source>
</evidence>
<evidence type="ECO:0000313" key="10">
    <source>
        <dbReference type="Proteomes" id="UP001320178"/>
    </source>
</evidence>
<name>A0AAW4YUR4_9GAMM</name>
<comment type="subcellular location">
    <subcellularLocation>
        <location evidence="1 7">Cell inner membrane</location>
        <topology evidence="1 7">Multi-pass membrane protein</topology>
    </subcellularLocation>
</comment>
<feature type="transmembrane region" description="Helical" evidence="7">
    <location>
        <begin position="335"/>
        <end position="361"/>
    </location>
</feature>
<reference evidence="9" key="1">
    <citation type="submission" date="2020-05" db="EMBL/GenBank/DDBJ databases">
        <authorList>
            <person name="Wang L."/>
            <person name="Shao Z."/>
        </authorList>
    </citation>
    <scope>NUCLEOTIDE SEQUENCE</scope>
    <source>
        <strain evidence="9">MCCC 1A05776</strain>
    </source>
</reference>
<dbReference type="GO" id="GO:0005886">
    <property type="term" value="C:plasma membrane"/>
    <property type="evidence" value="ECO:0007669"/>
    <property type="project" value="UniProtKB-SubCell"/>
</dbReference>
<comment type="similarity">
    <text evidence="7">Belongs to the TRAP transporter large permease family.</text>
</comment>
<comment type="caution">
    <text evidence="9">The sequence shown here is derived from an EMBL/GenBank/DDBJ whole genome shotgun (WGS) entry which is preliminary data.</text>
</comment>
<comment type="subunit">
    <text evidence="7">The complex comprises the extracytoplasmic solute receptor protein and the two transmembrane proteins.</text>
</comment>
<feature type="transmembrane region" description="Helical" evidence="7">
    <location>
        <begin position="6"/>
        <end position="39"/>
    </location>
</feature>
<evidence type="ECO:0000259" key="8">
    <source>
        <dbReference type="Pfam" id="PF06808"/>
    </source>
</evidence>
<keyword evidence="5 7" id="KW-1133">Transmembrane helix</keyword>
<evidence type="ECO:0000256" key="4">
    <source>
        <dbReference type="ARBA" id="ARBA00022692"/>
    </source>
</evidence>
<evidence type="ECO:0000256" key="7">
    <source>
        <dbReference type="RuleBase" id="RU369079"/>
    </source>
</evidence>
<feature type="transmembrane region" description="Helical" evidence="7">
    <location>
        <begin position="60"/>
        <end position="81"/>
    </location>
</feature>
<evidence type="ECO:0000256" key="2">
    <source>
        <dbReference type="ARBA" id="ARBA00022475"/>
    </source>
</evidence>
<dbReference type="PANTHER" id="PTHR33362">
    <property type="entry name" value="SIALIC ACID TRAP TRANSPORTER PERMEASE PROTEIN SIAT-RELATED"/>
    <property type="match status" value="1"/>
</dbReference>
<comment type="function">
    <text evidence="7">Part of the tripartite ATP-independent periplasmic (TRAP) transport system.</text>
</comment>
<feature type="transmembrane region" description="Helical" evidence="7">
    <location>
        <begin position="418"/>
        <end position="438"/>
    </location>
</feature>
<feature type="transmembrane region" description="Helical" evidence="7">
    <location>
        <begin position="373"/>
        <end position="398"/>
    </location>
</feature>
<dbReference type="GO" id="GO:0022857">
    <property type="term" value="F:transmembrane transporter activity"/>
    <property type="evidence" value="ECO:0007669"/>
    <property type="project" value="UniProtKB-UniRule"/>
</dbReference>
<evidence type="ECO:0000256" key="6">
    <source>
        <dbReference type="ARBA" id="ARBA00023136"/>
    </source>
</evidence>
<feature type="transmembrane region" description="Helical" evidence="7">
    <location>
        <begin position="177"/>
        <end position="201"/>
    </location>
</feature>
<feature type="transmembrane region" description="Helical" evidence="7">
    <location>
        <begin position="101"/>
        <end position="129"/>
    </location>
</feature>
<sequence>MSGIEIGIVAVVMMLALIYFGMHISIALMLVSFLAISTLRNPELATRMVAAAANDSLSSYLYGVVPLFVLMGLLVVISGVGRDTFDVFQWLTRRIRGGLGVATVGANGIFASITGISVASAAVFTKVAVPEMRRHGYTPKFSVGVVAGSSVLGMLIPPSLLMIVYGVLAEQSVGRMFIAGIIPGILLAATFCVTILLLAYLRPGFMMQGAAGMGDVAAPAPTAGEAESGMALALKLVPILALMALVLGGLYSGFFTPTEAGGVGACGALLLALLKRRLSPAKFYQVLGETGHVAVSILFLILAASLYSRMLALTGLPMAIAQWVTAMELTAYHFLFLYLLVVILMGCIIDSVSIMLIVLPIVLPIAQFFGMDLIWFGVITVVAVEIGLITPPFGISVYTVKAALNDRSVPVKEIFKGVVPFFVAMLVVLFILTLFPVLSTHLAYRY</sequence>
<gene>
    <name evidence="9" type="ORF">HOP61_09780</name>
</gene>